<reference evidence="2" key="1">
    <citation type="journal article" date="2022" name="Nat. Commun.">
        <title>Chromosome evolution and the genetic basis of agronomically important traits in greater yam.</title>
        <authorList>
            <person name="Bredeson J.V."/>
            <person name="Lyons J.B."/>
            <person name="Oniyinde I.O."/>
            <person name="Okereke N.R."/>
            <person name="Kolade O."/>
            <person name="Nnabue I."/>
            <person name="Nwadili C.O."/>
            <person name="Hribova E."/>
            <person name="Parker M."/>
            <person name="Nwogha J."/>
            <person name="Shu S."/>
            <person name="Carlson J."/>
            <person name="Kariba R."/>
            <person name="Muthemba S."/>
            <person name="Knop K."/>
            <person name="Barton G.J."/>
            <person name="Sherwood A.V."/>
            <person name="Lopez-Montes A."/>
            <person name="Asiedu R."/>
            <person name="Jamnadass R."/>
            <person name="Muchugi A."/>
            <person name="Goodstein D."/>
            <person name="Egesi C.N."/>
            <person name="Featherston J."/>
            <person name="Asfaw A."/>
            <person name="Simpson G.G."/>
            <person name="Dolezel J."/>
            <person name="Hendre P.S."/>
            <person name="Van Deynze A."/>
            <person name="Kumar P.L."/>
            <person name="Obidiegwu J.E."/>
            <person name="Bhattacharjee R."/>
            <person name="Rokhsar D.S."/>
        </authorList>
    </citation>
    <scope>NUCLEOTIDE SEQUENCE [LARGE SCALE GENOMIC DNA]</scope>
    <source>
        <strain evidence="2">cv. TDa95/00328</strain>
    </source>
</reference>
<organism evidence="1 2">
    <name type="scientific">Dioscorea alata</name>
    <name type="common">Purple yam</name>
    <dbReference type="NCBI Taxonomy" id="55571"/>
    <lineage>
        <taxon>Eukaryota</taxon>
        <taxon>Viridiplantae</taxon>
        <taxon>Streptophyta</taxon>
        <taxon>Embryophyta</taxon>
        <taxon>Tracheophyta</taxon>
        <taxon>Spermatophyta</taxon>
        <taxon>Magnoliopsida</taxon>
        <taxon>Liliopsida</taxon>
        <taxon>Dioscoreales</taxon>
        <taxon>Dioscoreaceae</taxon>
        <taxon>Dioscorea</taxon>
    </lineage>
</organism>
<dbReference type="EC" id="3.1.3.16" evidence="1"/>
<keyword evidence="2" id="KW-1185">Reference proteome</keyword>
<accession>A0ACB7UNU9</accession>
<gene>
    <name evidence="1" type="ORF">IHE45_15G108000</name>
</gene>
<sequence length="128" mass="14399">MFYMKKPEFWTDSRTNVKILKRRGGSTAVTVILIDGRMLVVENVCDSRAVLSEKCIGRQLSVDHEPLKEHEKIENRGGVVTHERGNVSRVDGQLAMSRTFGDSTLKEHISSDPDVVIETIDDDAEMII</sequence>
<name>A0ACB7UNU9_DIOAL</name>
<dbReference type="Proteomes" id="UP000827976">
    <property type="component" value="Chromosome 15"/>
</dbReference>
<keyword evidence="1" id="KW-0378">Hydrolase</keyword>
<protein>
    <submittedName>
        <fullName evidence="1">Protein phosphatase 2C family protein</fullName>
        <ecNumber evidence="1">3.1.3.16</ecNumber>
    </submittedName>
</protein>
<proteinExistence type="predicted"/>
<dbReference type="EMBL" id="CM037025">
    <property type="protein sequence ID" value="KAH7662086.1"/>
    <property type="molecule type" value="Genomic_DNA"/>
</dbReference>
<comment type="caution">
    <text evidence="1">The sequence shown here is derived from an EMBL/GenBank/DDBJ whole genome shotgun (WGS) entry which is preliminary data.</text>
</comment>
<evidence type="ECO:0000313" key="2">
    <source>
        <dbReference type="Proteomes" id="UP000827976"/>
    </source>
</evidence>
<evidence type="ECO:0000313" key="1">
    <source>
        <dbReference type="EMBL" id="KAH7662086.1"/>
    </source>
</evidence>